<feature type="region of interest" description="Disordered" evidence="1">
    <location>
        <begin position="1"/>
        <end position="91"/>
    </location>
</feature>
<dbReference type="AlphaFoldDB" id="A0AAE1EHV2"/>
<proteinExistence type="predicted"/>
<feature type="compositionally biased region" description="Basic and acidic residues" evidence="1">
    <location>
        <begin position="163"/>
        <end position="186"/>
    </location>
</feature>
<feature type="compositionally biased region" description="Pro residues" evidence="1">
    <location>
        <begin position="69"/>
        <end position="91"/>
    </location>
</feature>
<keyword evidence="3" id="KW-1185">Reference proteome</keyword>
<dbReference type="EMBL" id="JAWQEG010007621">
    <property type="protein sequence ID" value="KAK3852013.1"/>
    <property type="molecule type" value="Genomic_DNA"/>
</dbReference>
<name>A0AAE1EHV2_PETCI</name>
<sequence length="365" mass="40033">MESGDDGVRVEASHRPHQLLFSTTTTTTTAAAAAPGSVRSPPSTPTTRPELQPPAPPPRPWLTHATEPPTTPPTPVTPHLPQPDIPVAPLLAPQPYPHSALKNTFLLPLATPRPPRRPCVSRRALRYQGPSIKVPELPSLSEHVHRLSPEVRQHLQTSLRLLQQKDKPVNPKDTPTDPKQSQREAQKKDCAVWISCSAEDTPATGPDTTPVLNRIDVDHTLGSTRRASQKSRTNSITSDYFSDHEFLHNLDLVDEELQTLETDRTTTTPACRGPHLAAPWHQEQDKQQLSNTLQRKYHVDDLTFTNMDDNKGLSVGVYGSVGGIAPLSFSLSSLSGSSSPVLECLSPARTPADLHTNSLNRRRSK</sequence>
<feature type="compositionally biased region" description="Low complexity" evidence="1">
    <location>
        <begin position="23"/>
        <end position="50"/>
    </location>
</feature>
<evidence type="ECO:0000313" key="2">
    <source>
        <dbReference type="EMBL" id="KAK3852013.1"/>
    </source>
</evidence>
<feature type="region of interest" description="Disordered" evidence="1">
    <location>
        <begin position="161"/>
        <end position="186"/>
    </location>
</feature>
<evidence type="ECO:0000256" key="1">
    <source>
        <dbReference type="SAM" id="MobiDB-lite"/>
    </source>
</evidence>
<evidence type="ECO:0000313" key="3">
    <source>
        <dbReference type="Proteomes" id="UP001286313"/>
    </source>
</evidence>
<comment type="caution">
    <text evidence="2">The sequence shown here is derived from an EMBL/GenBank/DDBJ whole genome shotgun (WGS) entry which is preliminary data.</text>
</comment>
<dbReference type="Proteomes" id="UP001286313">
    <property type="component" value="Unassembled WGS sequence"/>
</dbReference>
<protein>
    <submittedName>
        <fullName evidence="2">Uncharacterized protein</fullName>
    </submittedName>
</protein>
<feature type="compositionally biased region" description="Pro residues" evidence="1">
    <location>
        <begin position="51"/>
        <end position="60"/>
    </location>
</feature>
<accession>A0AAE1EHV2</accession>
<gene>
    <name evidence="2" type="ORF">Pcinc_041380</name>
</gene>
<organism evidence="2 3">
    <name type="scientific">Petrolisthes cinctipes</name>
    <name type="common">Flat porcelain crab</name>
    <dbReference type="NCBI Taxonomy" id="88211"/>
    <lineage>
        <taxon>Eukaryota</taxon>
        <taxon>Metazoa</taxon>
        <taxon>Ecdysozoa</taxon>
        <taxon>Arthropoda</taxon>
        <taxon>Crustacea</taxon>
        <taxon>Multicrustacea</taxon>
        <taxon>Malacostraca</taxon>
        <taxon>Eumalacostraca</taxon>
        <taxon>Eucarida</taxon>
        <taxon>Decapoda</taxon>
        <taxon>Pleocyemata</taxon>
        <taxon>Anomura</taxon>
        <taxon>Galatheoidea</taxon>
        <taxon>Porcellanidae</taxon>
        <taxon>Petrolisthes</taxon>
    </lineage>
</organism>
<feature type="compositionally biased region" description="Basic and acidic residues" evidence="1">
    <location>
        <begin position="1"/>
        <end position="14"/>
    </location>
</feature>
<reference evidence="2" key="1">
    <citation type="submission" date="2023-10" db="EMBL/GenBank/DDBJ databases">
        <title>Genome assemblies of two species of porcelain crab, Petrolisthes cinctipes and Petrolisthes manimaculis (Anomura: Porcellanidae).</title>
        <authorList>
            <person name="Angst P."/>
        </authorList>
    </citation>
    <scope>NUCLEOTIDE SEQUENCE</scope>
    <source>
        <strain evidence="2">PB745_01</strain>
        <tissue evidence="2">Gill</tissue>
    </source>
</reference>